<keyword evidence="3" id="KW-0653">Protein transport</keyword>
<dbReference type="STRING" id="1447883.A0A2B7Y431"/>
<evidence type="ECO:0000256" key="2">
    <source>
        <dbReference type="ARBA" id="ARBA00022448"/>
    </source>
</evidence>
<evidence type="ECO:0000313" key="8">
    <source>
        <dbReference type="EMBL" id="PGH16246.1"/>
    </source>
</evidence>
<dbReference type="GO" id="GO:0005794">
    <property type="term" value="C:Golgi apparatus"/>
    <property type="evidence" value="ECO:0007669"/>
    <property type="project" value="UniProtKB-ARBA"/>
</dbReference>
<feature type="region of interest" description="Disordered" evidence="4">
    <location>
        <begin position="600"/>
        <end position="634"/>
    </location>
</feature>
<dbReference type="Pfam" id="PF16206">
    <property type="entry name" value="Mon2_C"/>
    <property type="match status" value="1"/>
</dbReference>
<feature type="compositionally biased region" description="Acidic residues" evidence="4">
    <location>
        <begin position="1682"/>
        <end position="1691"/>
    </location>
</feature>
<feature type="compositionally biased region" description="Low complexity" evidence="4">
    <location>
        <begin position="1668"/>
        <end position="1681"/>
    </location>
</feature>
<accession>A0A2B7Y431</accession>
<organism evidence="8 9">
    <name type="scientific">Polytolypa hystricis (strain UAMH7299)</name>
    <dbReference type="NCBI Taxonomy" id="1447883"/>
    <lineage>
        <taxon>Eukaryota</taxon>
        <taxon>Fungi</taxon>
        <taxon>Dikarya</taxon>
        <taxon>Ascomycota</taxon>
        <taxon>Pezizomycotina</taxon>
        <taxon>Eurotiomycetes</taxon>
        <taxon>Eurotiomycetidae</taxon>
        <taxon>Onygenales</taxon>
        <taxon>Onygenales incertae sedis</taxon>
        <taxon>Polytolypa</taxon>
    </lineage>
</organism>
<dbReference type="Pfam" id="PF16213">
    <property type="entry name" value="DCB"/>
    <property type="match status" value="1"/>
</dbReference>
<evidence type="ECO:0000256" key="3">
    <source>
        <dbReference type="ARBA" id="ARBA00022927"/>
    </source>
</evidence>
<feature type="compositionally biased region" description="Basic and acidic residues" evidence="4">
    <location>
        <begin position="484"/>
        <end position="501"/>
    </location>
</feature>
<dbReference type="InterPro" id="IPR016024">
    <property type="entry name" value="ARM-type_fold"/>
</dbReference>
<evidence type="ECO:0000256" key="4">
    <source>
        <dbReference type="SAM" id="MobiDB-lite"/>
    </source>
</evidence>
<keyword evidence="2" id="KW-0813">Transport</keyword>
<dbReference type="OrthoDB" id="294853at2759"/>
<evidence type="ECO:0000259" key="6">
    <source>
        <dbReference type="Pfam" id="PF16206"/>
    </source>
</evidence>
<reference evidence="8 9" key="1">
    <citation type="submission" date="2017-10" db="EMBL/GenBank/DDBJ databases">
        <title>Comparative genomics in systemic dimorphic fungi from Ajellomycetaceae.</title>
        <authorList>
            <person name="Munoz J.F."/>
            <person name="Mcewen J.G."/>
            <person name="Clay O.K."/>
            <person name="Cuomo C.A."/>
        </authorList>
    </citation>
    <scope>NUCLEOTIDE SEQUENCE [LARGE SCALE GENOMIC DNA]</scope>
    <source>
        <strain evidence="8 9">UAMH7299</strain>
    </source>
</reference>
<dbReference type="InterPro" id="IPR032629">
    <property type="entry name" value="DCB_dom"/>
</dbReference>
<feature type="region of interest" description="Disordered" evidence="4">
    <location>
        <begin position="1668"/>
        <end position="1691"/>
    </location>
</feature>
<dbReference type="InterPro" id="IPR032691">
    <property type="entry name" value="Mon2/Sec7/BIG1-like_HUS"/>
</dbReference>
<feature type="compositionally biased region" description="Polar residues" evidence="4">
    <location>
        <begin position="600"/>
        <end position="616"/>
    </location>
</feature>
<proteinExistence type="inferred from homology"/>
<evidence type="ECO:0000256" key="1">
    <source>
        <dbReference type="ARBA" id="ARBA00008144"/>
    </source>
</evidence>
<evidence type="ECO:0000259" key="5">
    <source>
        <dbReference type="Pfam" id="PF12783"/>
    </source>
</evidence>
<dbReference type="Pfam" id="PF12783">
    <property type="entry name" value="Sec7-like_HUS"/>
    <property type="match status" value="1"/>
</dbReference>
<dbReference type="PANTHER" id="PTHR10663">
    <property type="entry name" value="GUANYL-NUCLEOTIDE EXCHANGE FACTOR"/>
    <property type="match status" value="1"/>
</dbReference>
<feature type="domain" description="Mon2/Sec7/BIG1-like HUS" evidence="5">
    <location>
        <begin position="198"/>
        <end position="352"/>
    </location>
</feature>
<evidence type="ECO:0000313" key="9">
    <source>
        <dbReference type="Proteomes" id="UP000224634"/>
    </source>
</evidence>
<name>A0A2B7Y431_POLH7</name>
<dbReference type="Proteomes" id="UP000224634">
    <property type="component" value="Unassembled WGS sequence"/>
</dbReference>
<evidence type="ECO:0008006" key="10">
    <source>
        <dbReference type="Google" id="ProtNLM"/>
    </source>
</evidence>
<feature type="domain" description="Mon2 C-terminal" evidence="6">
    <location>
        <begin position="994"/>
        <end position="1220"/>
    </location>
</feature>
<dbReference type="EMBL" id="PDNA01000075">
    <property type="protein sequence ID" value="PGH16246.1"/>
    <property type="molecule type" value="Genomic_DNA"/>
</dbReference>
<dbReference type="PANTHER" id="PTHR10663:SF333">
    <property type="entry name" value="PROTEIN MON2 HOMOLOG"/>
    <property type="match status" value="1"/>
</dbReference>
<feature type="domain" description="Mon2/Sec7/BIG1-like dimerisation and cyclophilin-binding" evidence="7">
    <location>
        <begin position="4"/>
        <end position="173"/>
    </location>
</feature>
<feature type="region of interest" description="Disordered" evidence="4">
    <location>
        <begin position="474"/>
        <end position="512"/>
    </location>
</feature>
<protein>
    <recommendedName>
        <fullName evidence="10">Protein MON2 homolog</fullName>
    </recommendedName>
</protein>
<evidence type="ECO:0000259" key="7">
    <source>
        <dbReference type="Pfam" id="PF16213"/>
    </source>
</evidence>
<dbReference type="GO" id="GO:0015031">
    <property type="term" value="P:protein transport"/>
    <property type="evidence" value="ECO:0007669"/>
    <property type="project" value="UniProtKB-KW"/>
</dbReference>
<sequence length="1741" mass="190916">MTSSILQTELSNLIQESKRKNPDLKNAAEHSLNDLKALPSTSEAQLAADLVRKLHFARPFVIACHTRHAKLAPIGVVCIQRMVTSRSLPVERLKDVLDGLRETTSLGLDVQLKVLQTLSSLFQYYAGNINGELLASTLEICATLQNSKTVAVSNTAAATLQQLVVSVFENISIADEKPSTGTVTVSIEDGNLEISPSSYDALRILDDLCRLLEGEKLEFLNIKSLSRIFVLELIESVLAGNDAIFRHHPEQVQVLRNRLMPLAVRYLAERHSFSLTVRVARILLLLLKDYLSLLAAECEMALGLLIYLLDADSAPPWKRVLCMEIFRSLYSEPGLTRHIYVTFDEQEGRKNIVREHMASLVRLASEKPSLIGVSHQSTLPVGPETSQDTIEDQLALEAVGVAGVLGSTSTTSSACGISSQWSLVRTPYLETLDKVDAPTPPDTYIYTLVLNCISAFSESIAKFILPLTVAESRDRRRGRGSTSKKGDDIEQDGPQRSDSAKGSRKSSVPLNPLDLAAHPQIDAIQESANMIDSCWPAILAACSTFLYAALDAEFYHNLVRSFQKLTHVAGLLRLGTPRDAFLTTLGKAAVPADLHTMSASTPIASPNRDTQHTLTAESPIPRSPSVSDLGGPAVDSSAGSLSTRNLLCLRALLNLGIALGPTLDQAAWSIVLETLQHAELVIGVSTISTPRLASGNQNGESSAPHVVEGTKGNLVSEVMAVQTAAAKMFESAGDYPSIQFKSLLLALWNLSRNPENVIASLAPEKSLLSPRPSQAPHSHSRMHQNKRSISIALGRSRVRDDELKFVLEKVNNLAVANLERLALPQDDEGIWQTLTTNLISVSQDGQVSHSLRLKAGDVLDRVVFHSIKLGNLTDETSRNQIQTRGLRALKAQISTLYEPERRPSSSLRATDFEVHEQGLETLKAVLEECGESLVAGWDLVFDLISSVFDEPAPIEAEENAPSGHPSPKLRGVVVVKSPKLVRTAYNSLQLIASDFLALLPPAYLLELVGSFSNFASQKEDFNISLTTSTAFWNVSDFLRSQIDNFSIEGNFDVTSSEETLIALAKGDDASVAKNALWLLLLLRIVDLSTDSRSEIRNSGIHTALRIVDAYGPQLPPQAWQLCMNRVLFVMAESAQMQLVRIIQTSKSLTSDETKQWIETTVVMTKGLSTLIGDNFDAILQSEDFEQSWTRLLQYFDSIIKIGLLELSEATFSSFAEVLSRIPKFDSVGLDSLHRGWSVWASGHPISRERNLEPETPNQDALLAYVRSFKQLYRLLHSKLSDTHINQILDNLQLAVWESVPSRYSMDVDHQSELQALVIECIKTLCLDRDYSQPAIATCLAKFTDSALTKVPAEQGPRGPTFVAFSKASIQLLGWYITTHGIKSDLFSKSTLSIALEHLANPILQKYTWTGKDHEPVIWRIATTTSLDILQVAIPYVEKQYQTSDRGNITRFWKCVVDICRGIVSVQRLEEQSISASTISSDESFDIESFNRLRELTIPSLGSAHISDKLRRDFACSLFSSSLLYPLQPFDMHQGTIEAEPLQDLYKVRLGRTYDPPPTLRSGIAYVLIDTLFDLSSTSSLSTALSQPLPPGGSPASSIRPAIHNVAPYIALAKAVSPYLILRCAIPLKAYIADQPLRGLMPQPTPARDELLYLLRRLVALKSEPAAIPSAGPAGGAQPAVAGEDEDEDEDLEGPAFKKHLGWVYPLVVKAIPVAGKEAGDSSVLESLENVLSRWGGEEVED</sequence>
<comment type="similarity">
    <text evidence="1">Belongs to the MON2 family.</text>
</comment>
<keyword evidence="9" id="KW-1185">Reference proteome</keyword>
<gene>
    <name evidence="8" type="ORF">AJ80_05269</name>
</gene>
<dbReference type="InterPro" id="IPR032817">
    <property type="entry name" value="Mon2_C"/>
</dbReference>
<dbReference type="SUPFAM" id="SSF48371">
    <property type="entry name" value="ARM repeat"/>
    <property type="match status" value="1"/>
</dbReference>
<comment type="caution">
    <text evidence="8">The sequence shown here is derived from an EMBL/GenBank/DDBJ whole genome shotgun (WGS) entry which is preliminary data.</text>
</comment>